<dbReference type="Gene3D" id="1.20.1260.10">
    <property type="match status" value="1"/>
</dbReference>
<accession>A0A7K1XXS7</accession>
<dbReference type="EMBL" id="WVHS01000002">
    <property type="protein sequence ID" value="MXV15326.1"/>
    <property type="molecule type" value="Genomic_DNA"/>
</dbReference>
<keyword evidence="3" id="KW-1185">Reference proteome</keyword>
<sequence length="157" mass="17549">METYTENHGQKLEQLLSLLNDGKIGYRNAAQQTENPDLRTIFMRFAAQREELADQLRPFVTTYGGDPDNIGGGALGAIHRSWMNIKTAFTDNDDQAILETCKNGDLAALDAYDDALQGSILETPLKPILMNQRIDIHQAFLEIDKLYFGLFKTSPGI</sequence>
<reference evidence="2 3" key="1">
    <citation type="submission" date="2019-11" db="EMBL/GenBank/DDBJ databases">
        <title>Pedobacter sp. HMF7056 Genome sequencing and assembly.</title>
        <authorList>
            <person name="Kang H."/>
            <person name="Kim H."/>
            <person name="Joh K."/>
        </authorList>
    </citation>
    <scope>NUCLEOTIDE SEQUENCE [LARGE SCALE GENOMIC DNA]</scope>
    <source>
        <strain evidence="2 3">HMF7056</strain>
    </source>
</reference>
<dbReference type="NCBIfam" id="TIGR02284">
    <property type="entry name" value="PA2169 family four-helix-bundle protein"/>
    <property type="match status" value="1"/>
</dbReference>
<dbReference type="Proteomes" id="UP000451233">
    <property type="component" value="Unassembled WGS sequence"/>
</dbReference>
<evidence type="ECO:0000313" key="3">
    <source>
        <dbReference type="Proteomes" id="UP000451233"/>
    </source>
</evidence>
<dbReference type="InterPro" id="IPR011971">
    <property type="entry name" value="CHP02284"/>
</dbReference>
<evidence type="ECO:0000313" key="2">
    <source>
        <dbReference type="EMBL" id="MXV15326.1"/>
    </source>
</evidence>
<proteinExistence type="predicted"/>
<dbReference type="AlphaFoldDB" id="A0A7K1XXS7"/>
<feature type="domain" description="DUF2383" evidence="1">
    <location>
        <begin position="10"/>
        <end position="117"/>
    </location>
</feature>
<dbReference type="InterPro" id="IPR012347">
    <property type="entry name" value="Ferritin-like"/>
</dbReference>
<dbReference type="InterPro" id="IPR019052">
    <property type="entry name" value="DUF2383"/>
</dbReference>
<gene>
    <name evidence="2" type="ORF">GS398_08430</name>
</gene>
<comment type="caution">
    <text evidence="2">The sequence shown here is derived from an EMBL/GenBank/DDBJ whole genome shotgun (WGS) entry which is preliminary data.</text>
</comment>
<dbReference type="RefSeq" id="WP_160906327.1">
    <property type="nucleotide sequence ID" value="NZ_WVHS01000002.1"/>
</dbReference>
<protein>
    <submittedName>
        <fullName evidence="2">PA2169 family four-helix-bundle protein</fullName>
    </submittedName>
</protein>
<organism evidence="2 3">
    <name type="scientific">Hufsiella ginkgonis</name>
    <dbReference type="NCBI Taxonomy" id="2695274"/>
    <lineage>
        <taxon>Bacteria</taxon>
        <taxon>Pseudomonadati</taxon>
        <taxon>Bacteroidota</taxon>
        <taxon>Sphingobacteriia</taxon>
        <taxon>Sphingobacteriales</taxon>
        <taxon>Sphingobacteriaceae</taxon>
        <taxon>Hufsiella</taxon>
    </lineage>
</organism>
<dbReference type="Pfam" id="PF09537">
    <property type="entry name" value="DUF2383"/>
    <property type="match status" value="1"/>
</dbReference>
<evidence type="ECO:0000259" key="1">
    <source>
        <dbReference type="Pfam" id="PF09537"/>
    </source>
</evidence>
<name>A0A7K1XXS7_9SPHI</name>